<dbReference type="OrthoDB" id="9998444at2759"/>
<organism evidence="3 4">
    <name type="scientific">Rotaria socialis</name>
    <dbReference type="NCBI Taxonomy" id="392032"/>
    <lineage>
        <taxon>Eukaryota</taxon>
        <taxon>Metazoa</taxon>
        <taxon>Spiralia</taxon>
        <taxon>Gnathifera</taxon>
        <taxon>Rotifera</taxon>
        <taxon>Eurotatoria</taxon>
        <taxon>Bdelloidea</taxon>
        <taxon>Philodinida</taxon>
        <taxon>Philodinidae</taxon>
        <taxon>Rotaria</taxon>
    </lineage>
</organism>
<proteinExistence type="predicted"/>
<comment type="caution">
    <text evidence="3">The sequence shown here is derived from an EMBL/GenBank/DDBJ whole genome shotgun (WGS) entry which is preliminary data.</text>
</comment>
<dbReference type="EMBL" id="CAJNYT010002094">
    <property type="protein sequence ID" value="CAF3447180.1"/>
    <property type="molecule type" value="Genomic_DNA"/>
</dbReference>
<dbReference type="GO" id="GO:0008537">
    <property type="term" value="C:proteasome activator complex"/>
    <property type="evidence" value="ECO:0007669"/>
    <property type="project" value="InterPro"/>
</dbReference>
<dbReference type="EMBL" id="CAJNXB010001390">
    <property type="protein sequence ID" value="CAF3161440.1"/>
    <property type="molecule type" value="Genomic_DNA"/>
</dbReference>
<reference evidence="3" key="1">
    <citation type="submission" date="2021-02" db="EMBL/GenBank/DDBJ databases">
        <authorList>
            <person name="Nowell W R."/>
        </authorList>
    </citation>
    <scope>NUCLEOTIDE SEQUENCE</scope>
</reference>
<evidence type="ECO:0000313" key="3">
    <source>
        <dbReference type="EMBL" id="CAF3447180.1"/>
    </source>
</evidence>
<dbReference type="InterPro" id="IPR003186">
    <property type="entry name" value="PA28_C"/>
</dbReference>
<dbReference type="AlphaFoldDB" id="A0A818E9U8"/>
<dbReference type="InterPro" id="IPR036252">
    <property type="entry name" value="Proteasome_activ_sf"/>
</dbReference>
<accession>A0A818E9U8</accession>
<name>A0A818E9U8_9BILA</name>
<sequence>MTTLVEPNTSMGERINYLSNHLIVLSLNIHVELNDGRFSLTNLNEIRKHSDLSLLSSSFSNIFIDELLSCVEYYCHQVTELTDSLHLVIRSLLSITNLSQIMDDLSRGSQLCLDVIKIYHTDRMQAVQSMLSSPYREDAWHFVYELDSTIFSKCRIMLIRLRMYFLLMHQILFNDIKQKSPMSISNNSKRRKHVDFNV</sequence>
<dbReference type="Proteomes" id="UP000663872">
    <property type="component" value="Unassembled WGS sequence"/>
</dbReference>
<dbReference type="Pfam" id="PF02252">
    <property type="entry name" value="PA28_C"/>
    <property type="match status" value="1"/>
</dbReference>
<feature type="domain" description="Proteasome activator PA28 C-terminal" evidence="1">
    <location>
        <begin position="104"/>
        <end position="179"/>
    </location>
</feature>
<protein>
    <recommendedName>
        <fullName evidence="1">Proteasome activator PA28 C-terminal domain-containing protein</fullName>
    </recommendedName>
</protein>
<gene>
    <name evidence="3" type="ORF">GRG538_LOCUS13942</name>
    <name evidence="2" type="ORF">TIS948_LOCUS10288</name>
</gene>
<evidence type="ECO:0000259" key="1">
    <source>
        <dbReference type="Pfam" id="PF02252"/>
    </source>
</evidence>
<evidence type="ECO:0000313" key="4">
    <source>
        <dbReference type="Proteomes" id="UP000663872"/>
    </source>
</evidence>
<dbReference type="SUPFAM" id="SSF47216">
    <property type="entry name" value="Proteasome activator"/>
    <property type="match status" value="1"/>
</dbReference>
<evidence type="ECO:0000313" key="2">
    <source>
        <dbReference type="EMBL" id="CAF3161440.1"/>
    </source>
</evidence>
<dbReference type="Proteomes" id="UP000663825">
    <property type="component" value="Unassembled WGS sequence"/>
</dbReference>